<feature type="region of interest" description="Disordered" evidence="2">
    <location>
        <begin position="587"/>
        <end position="609"/>
    </location>
</feature>
<feature type="region of interest" description="Disordered" evidence="2">
    <location>
        <begin position="639"/>
        <end position="669"/>
    </location>
</feature>
<protein>
    <recommendedName>
        <fullName evidence="3">CCZ1/INTU/HSP4 first Longin domain-containing protein</fullName>
    </recommendedName>
</protein>
<feature type="region of interest" description="Disordered" evidence="2">
    <location>
        <begin position="427"/>
        <end position="517"/>
    </location>
</feature>
<dbReference type="RefSeq" id="XP_056540467.1">
    <property type="nucleotide sequence ID" value="XM_056690702.1"/>
</dbReference>
<feature type="compositionally biased region" description="Polar residues" evidence="2">
    <location>
        <begin position="448"/>
        <end position="472"/>
    </location>
</feature>
<feature type="compositionally biased region" description="Low complexity" evidence="2">
    <location>
        <begin position="724"/>
        <end position="737"/>
    </location>
</feature>
<dbReference type="Proteomes" id="UP001149163">
    <property type="component" value="Unassembled WGS sequence"/>
</dbReference>
<evidence type="ECO:0000256" key="2">
    <source>
        <dbReference type="SAM" id="MobiDB-lite"/>
    </source>
</evidence>
<feature type="compositionally biased region" description="Pro residues" evidence="2">
    <location>
        <begin position="745"/>
        <end position="758"/>
    </location>
</feature>
<dbReference type="GO" id="GO:0016192">
    <property type="term" value="P:vesicle-mediated transport"/>
    <property type="evidence" value="ECO:0007669"/>
    <property type="project" value="InterPro"/>
</dbReference>
<dbReference type="AlphaFoldDB" id="A0A9W9HTH1"/>
<dbReference type="GeneID" id="81429878"/>
<feature type="region of interest" description="Disordered" evidence="2">
    <location>
        <begin position="717"/>
        <end position="781"/>
    </location>
</feature>
<evidence type="ECO:0000256" key="1">
    <source>
        <dbReference type="ARBA" id="ARBA00005352"/>
    </source>
</evidence>
<dbReference type="OrthoDB" id="240546at2759"/>
<dbReference type="PANTHER" id="PTHR13056">
    <property type="entry name" value="VACUOLAR FUSION PROTEIN CCZ1 HOMOLOG-RELATED"/>
    <property type="match status" value="1"/>
</dbReference>
<evidence type="ECO:0000313" key="5">
    <source>
        <dbReference type="Proteomes" id="UP001149163"/>
    </source>
</evidence>
<feature type="region of interest" description="Disordered" evidence="2">
    <location>
        <begin position="268"/>
        <end position="293"/>
    </location>
</feature>
<evidence type="ECO:0000313" key="4">
    <source>
        <dbReference type="EMBL" id="KAJ5157478.1"/>
    </source>
</evidence>
<feature type="compositionally biased region" description="Basic residues" evidence="2">
    <location>
        <begin position="338"/>
        <end position="347"/>
    </location>
</feature>
<reference evidence="4" key="2">
    <citation type="journal article" date="2023" name="IMA Fungus">
        <title>Comparative genomic study of the Penicillium genus elucidates a diverse pangenome and 15 lateral gene transfer events.</title>
        <authorList>
            <person name="Petersen C."/>
            <person name="Sorensen T."/>
            <person name="Nielsen M.R."/>
            <person name="Sondergaard T.E."/>
            <person name="Sorensen J.L."/>
            <person name="Fitzpatrick D.A."/>
            <person name="Frisvad J.C."/>
            <person name="Nielsen K.L."/>
        </authorList>
    </citation>
    <scope>NUCLEOTIDE SEQUENCE</scope>
    <source>
        <strain evidence="4">IBT 26290</strain>
    </source>
</reference>
<feature type="non-terminal residue" evidence="4">
    <location>
        <position position="1"/>
    </location>
</feature>
<dbReference type="InterPro" id="IPR043987">
    <property type="entry name" value="CCZ1/INTU/HSP4_longin_1"/>
</dbReference>
<comment type="similarity">
    <text evidence="1">Belongs to the CCZ1 family.</text>
</comment>
<keyword evidence="5" id="KW-1185">Reference proteome</keyword>
<accession>A0A9W9HTH1</accession>
<feature type="domain" description="CCZ1/INTU/HSP4 first Longin" evidence="3">
    <location>
        <begin position="21"/>
        <end position="126"/>
    </location>
</feature>
<name>A0A9W9HTH1_9EURO</name>
<proteinExistence type="inferred from homology"/>
<reference evidence="4" key="1">
    <citation type="submission" date="2022-11" db="EMBL/GenBank/DDBJ databases">
        <authorList>
            <person name="Petersen C."/>
        </authorList>
    </citation>
    <scope>NUCLEOTIDE SEQUENCE</scope>
    <source>
        <strain evidence="4">IBT 26290</strain>
    </source>
</reference>
<feature type="region of interest" description="Disordered" evidence="2">
    <location>
        <begin position="332"/>
        <end position="402"/>
    </location>
</feature>
<feature type="compositionally biased region" description="Acidic residues" evidence="2">
    <location>
        <begin position="499"/>
        <end position="508"/>
    </location>
</feature>
<gene>
    <name evidence="4" type="ORF">N7482_008578</name>
</gene>
<dbReference type="Pfam" id="PF19031">
    <property type="entry name" value="Intu_longin_1"/>
    <property type="match status" value="1"/>
</dbReference>
<dbReference type="InterPro" id="IPR013176">
    <property type="entry name" value="Ccz1"/>
</dbReference>
<dbReference type="EMBL" id="JAPQKN010000006">
    <property type="protein sequence ID" value="KAJ5157478.1"/>
    <property type="molecule type" value="Genomic_DNA"/>
</dbReference>
<comment type="caution">
    <text evidence="4">The sequence shown here is derived from an EMBL/GenBank/DDBJ whole genome shotgun (WGS) entry which is preliminary data.</text>
</comment>
<feature type="compositionally biased region" description="Low complexity" evidence="2">
    <location>
        <begin position="587"/>
        <end position="597"/>
    </location>
</feature>
<dbReference type="GO" id="GO:0035658">
    <property type="term" value="C:Mon1-Ccz1 complex"/>
    <property type="evidence" value="ECO:0007669"/>
    <property type="project" value="InterPro"/>
</dbReference>
<feature type="compositionally biased region" description="Low complexity" evidence="2">
    <location>
        <begin position="429"/>
        <end position="447"/>
    </location>
</feature>
<dbReference type="PANTHER" id="PTHR13056:SF0">
    <property type="entry name" value="VACUOLAR FUSION PROTEIN CCZ1 HOMOLOG-RELATED"/>
    <property type="match status" value="1"/>
</dbReference>
<sequence>AITYDAMPETETDSVIPAQLSYLAIYNPTLGPTDETFEDQIVFYISRSDFLQRAEDLGAAEQGSTPFKDDKNEMLRQIGLAQGMVSFASNFSSGKPLEYIETEKVRVIVLELEKDWWIVASIDLTRLPADLAQHSSSDNPSSPSFQYSAREMGPPQLLIQQLRRAHSIFLLLHDFSLTELYNHVGRSSLCLFLERFWGKFTWNWELLLTGNPIVEIYNGIKLAAGGELGIGVGEEEWGSGEREVLEDFIARTDGLLDLVVSRFGDLPRQAEESPSAPKSNSEDAWLGADNDPRPADGVVFSGAGAIDRPSLARVSHWMEWIYRYGDTAYGIGRDPTSLRRRKPRKQRAQAAGQPATPERTHTPGIPRPLVMASPQPLPHSQKENTPEGGGGSSPSSNDQQADKAAFGTDTVMKYLTLGYGSAWSFPNKSAPASSPSSPLPDDSPAQPGQSITGNAQQNEHSSNNIQSPSAQRFQGDRLRNETKSNVPGRFVLGPRDDLDTLDDLEEGSPEPATDVGRPKSRIVHRTIHVRLKGTPSGSLKKLQAVIYVHKPFMFTFLFDPETPALSSPALYSSIHHQLGPLQRPLLSSTSPTTAASRMPVSEIGSDPSKRFSTRLQPVYDIVYDPTNLTIRSSIPNIPGLGAPIHPTKPSRAPRTPSPSPSRLPNGPSWSRVESLAIHQRLLSTYIDTRSRPQELERTCKTSRGWWIVWVRIPHPTTPSNRPHALSSASSSAALSALTEDNQHPSPSPSPSPPEPVPEPQEGFLVRKASDSVSPSGHARMSSGARFFRDLGGASSSKLASRADTTPSKLVEGLGMDARRYIDGLLSLNR</sequence>
<evidence type="ECO:0000259" key="3">
    <source>
        <dbReference type="Pfam" id="PF19031"/>
    </source>
</evidence>
<organism evidence="4 5">
    <name type="scientific">Penicillium canariense</name>
    <dbReference type="NCBI Taxonomy" id="189055"/>
    <lineage>
        <taxon>Eukaryota</taxon>
        <taxon>Fungi</taxon>
        <taxon>Dikarya</taxon>
        <taxon>Ascomycota</taxon>
        <taxon>Pezizomycotina</taxon>
        <taxon>Eurotiomycetes</taxon>
        <taxon>Eurotiomycetidae</taxon>
        <taxon>Eurotiales</taxon>
        <taxon>Aspergillaceae</taxon>
        <taxon>Penicillium</taxon>
    </lineage>
</organism>